<gene>
    <name evidence="2" type="ORF">GWI33_020837</name>
</gene>
<evidence type="ECO:0000256" key="1">
    <source>
        <dbReference type="SAM" id="MobiDB-lite"/>
    </source>
</evidence>
<evidence type="ECO:0000313" key="3">
    <source>
        <dbReference type="Proteomes" id="UP000625711"/>
    </source>
</evidence>
<accession>A0A834HNS8</accession>
<dbReference type="EMBL" id="JAACXV010014584">
    <property type="protein sequence ID" value="KAF7265757.1"/>
    <property type="molecule type" value="Genomic_DNA"/>
</dbReference>
<feature type="compositionally biased region" description="Polar residues" evidence="1">
    <location>
        <begin position="10"/>
        <end position="22"/>
    </location>
</feature>
<proteinExistence type="predicted"/>
<keyword evidence="3" id="KW-1185">Reference proteome</keyword>
<organism evidence="2 3">
    <name type="scientific">Rhynchophorus ferrugineus</name>
    <name type="common">Red palm weevil</name>
    <name type="synonym">Curculio ferrugineus</name>
    <dbReference type="NCBI Taxonomy" id="354439"/>
    <lineage>
        <taxon>Eukaryota</taxon>
        <taxon>Metazoa</taxon>
        <taxon>Ecdysozoa</taxon>
        <taxon>Arthropoda</taxon>
        <taxon>Hexapoda</taxon>
        <taxon>Insecta</taxon>
        <taxon>Pterygota</taxon>
        <taxon>Neoptera</taxon>
        <taxon>Endopterygota</taxon>
        <taxon>Coleoptera</taxon>
        <taxon>Polyphaga</taxon>
        <taxon>Cucujiformia</taxon>
        <taxon>Curculionidae</taxon>
        <taxon>Dryophthorinae</taxon>
        <taxon>Rhynchophorus</taxon>
    </lineage>
</organism>
<dbReference type="AlphaFoldDB" id="A0A834HNS8"/>
<reference evidence="2" key="1">
    <citation type="submission" date="2020-08" db="EMBL/GenBank/DDBJ databases">
        <title>Genome sequencing and assembly of the red palm weevil Rhynchophorus ferrugineus.</title>
        <authorList>
            <person name="Dias G.B."/>
            <person name="Bergman C.M."/>
            <person name="Manee M."/>
        </authorList>
    </citation>
    <scope>NUCLEOTIDE SEQUENCE</scope>
    <source>
        <strain evidence="2">AA-2017</strain>
        <tissue evidence="2">Whole larva</tissue>
    </source>
</reference>
<dbReference type="Proteomes" id="UP000625711">
    <property type="component" value="Unassembled WGS sequence"/>
</dbReference>
<name>A0A834HNS8_RHYFE</name>
<protein>
    <submittedName>
        <fullName evidence="2">Uncharacterized protein</fullName>
    </submittedName>
</protein>
<comment type="caution">
    <text evidence="2">The sequence shown here is derived from an EMBL/GenBank/DDBJ whole genome shotgun (WGS) entry which is preliminary data.</text>
</comment>
<feature type="region of interest" description="Disordered" evidence="1">
    <location>
        <begin position="1"/>
        <end position="67"/>
    </location>
</feature>
<feature type="compositionally biased region" description="Polar residues" evidence="1">
    <location>
        <begin position="51"/>
        <end position="67"/>
    </location>
</feature>
<evidence type="ECO:0000313" key="2">
    <source>
        <dbReference type="EMBL" id="KAF7265757.1"/>
    </source>
</evidence>
<sequence length="67" mass="7662">MTGETDNEMIDSTKSDSGASTDSEGEFQPVRRKKKDKEGRINYYHRRGINPKQQNKAASKETSWGRK</sequence>